<evidence type="ECO:0000256" key="15">
    <source>
        <dbReference type="ARBA" id="ARBA00030592"/>
    </source>
</evidence>
<dbReference type="InterPro" id="IPR013221">
    <property type="entry name" value="Mur_ligase_cen"/>
</dbReference>
<keyword evidence="10 21" id="KW-0547">Nucleotide-binding</keyword>
<evidence type="ECO:0000256" key="12">
    <source>
        <dbReference type="ARBA" id="ARBA00022842"/>
    </source>
</evidence>
<evidence type="ECO:0000256" key="17">
    <source>
        <dbReference type="ARBA" id="ARBA00047493"/>
    </source>
</evidence>
<organism evidence="24 25">
    <name type="scientific">Salinisphaera shabanensis E1L3A</name>
    <dbReference type="NCBI Taxonomy" id="1033802"/>
    <lineage>
        <taxon>Bacteria</taxon>
        <taxon>Pseudomonadati</taxon>
        <taxon>Pseudomonadota</taxon>
        <taxon>Gammaproteobacteria</taxon>
        <taxon>Salinisphaerales</taxon>
        <taxon>Salinisphaeraceae</taxon>
        <taxon>Salinisphaera</taxon>
    </lineage>
</organism>
<name>U2FS30_9GAMM</name>
<evidence type="ECO:0000256" key="4">
    <source>
        <dbReference type="ARBA" id="ARBA00008276"/>
    </source>
</evidence>
<dbReference type="GO" id="GO:0046656">
    <property type="term" value="P:folic acid biosynthetic process"/>
    <property type="evidence" value="ECO:0007669"/>
    <property type="project" value="UniProtKB-KW"/>
</dbReference>
<evidence type="ECO:0000256" key="2">
    <source>
        <dbReference type="ARBA" id="ARBA00004799"/>
    </source>
</evidence>
<dbReference type="OrthoDB" id="9809356at2"/>
<dbReference type="PANTHER" id="PTHR11136:SF0">
    <property type="entry name" value="DIHYDROFOLATE SYNTHETASE-RELATED"/>
    <property type="match status" value="1"/>
</dbReference>
<dbReference type="eggNOG" id="COG0285">
    <property type="taxonomic scope" value="Bacteria"/>
</dbReference>
<dbReference type="InterPro" id="IPR001645">
    <property type="entry name" value="Folylpolyglutamate_synth"/>
</dbReference>
<comment type="catalytic activity">
    <reaction evidence="20">
        <text>7,8-dihydropteroate + L-glutamate + ATP = 7,8-dihydrofolate + ADP + phosphate + H(+)</text>
        <dbReference type="Rhea" id="RHEA:23584"/>
        <dbReference type="ChEBI" id="CHEBI:15378"/>
        <dbReference type="ChEBI" id="CHEBI:17839"/>
        <dbReference type="ChEBI" id="CHEBI:29985"/>
        <dbReference type="ChEBI" id="CHEBI:30616"/>
        <dbReference type="ChEBI" id="CHEBI:43474"/>
        <dbReference type="ChEBI" id="CHEBI:57451"/>
        <dbReference type="ChEBI" id="CHEBI:456216"/>
        <dbReference type="EC" id="6.3.2.12"/>
    </reaction>
</comment>
<dbReference type="GO" id="GO:0005737">
    <property type="term" value="C:cytoplasm"/>
    <property type="evidence" value="ECO:0007669"/>
    <property type="project" value="TreeGrafter"/>
</dbReference>
<evidence type="ECO:0000256" key="6">
    <source>
        <dbReference type="ARBA" id="ARBA00013025"/>
    </source>
</evidence>
<dbReference type="GO" id="GO:0005524">
    <property type="term" value="F:ATP binding"/>
    <property type="evidence" value="ECO:0007669"/>
    <property type="project" value="UniProtKB-KW"/>
</dbReference>
<evidence type="ECO:0000256" key="20">
    <source>
        <dbReference type="ARBA" id="ARBA00049161"/>
    </source>
</evidence>
<reference evidence="24 25" key="1">
    <citation type="journal article" date="2011" name="J. Bacteriol.">
        <title>Genome sequence of Salinisphaera shabanensis, a gammaproteobacterium from the harsh, variable environment of the brine-seawater interface of the Shaban Deep in the Red Sea.</title>
        <authorList>
            <person name="Antunes A."/>
            <person name="Alam I."/>
            <person name="Bajic V.B."/>
            <person name="Stingl U."/>
        </authorList>
    </citation>
    <scope>NUCLEOTIDE SEQUENCE [LARGE SCALE GENOMIC DNA]</scope>
    <source>
        <strain evidence="24 25">E1L3A</strain>
    </source>
</reference>
<dbReference type="Pfam" id="PF08245">
    <property type="entry name" value="Mur_ligase_M"/>
    <property type="match status" value="1"/>
</dbReference>
<dbReference type="EC" id="6.3.2.17" evidence="6"/>
<dbReference type="SUPFAM" id="SSF53244">
    <property type="entry name" value="MurD-like peptide ligases, peptide-binding domain"/>
    <property type="match status" value="1"/>
</dbReference>
<keyword evidence="9" id="KW-0479">Metal-binding</keyword>
<evidence type="ECO:0000256" key="11">
    <source>
        <dbReference type="ARBA" id="ARBA00022840"/>
    </source>
</evidence>
<dbReference type="InterPro" id="IPR036565">
    <property type="entry name" value="Mur-like_cat_sf"/>
</dbReference>
<protein>
    <recommendedName>
        <fullName evidence="7">Dihydrofolate synthase/folylpolyglutamate synthase</fullName>
        <ecNumber evidence="5">6.3.2.12</ecNumber>
        <ecNumber evidence="6">6.3.2.17</ecNumber>
    </recommendedName>
    <alternativeName>
        <fullName evidence="16">Folylpoly-gamma-glutamate synthetase-dihydrofolate synthetase</fullName>
    </alternativeName>
    <alternativeName>
        <fullName evidence="14">Folylpolyglutamate synthetase</fullName>
    </alternativeName>
    <alternativeName>
        <fullName evidence="15">Tetrahydrofolylpolyglutamate synthase</fullName>
    </alternativeName>
</protein>
<keyword evidence="12" id="KW-0460">Magnesium</keyword>
<evidence type="ECO:0000256" key="7">
    <source>
        <dbReference type="ARBA" id="ARBA00019357"/>
    </source>
</evidence>
<evidence type="ECO:0000256" key="9">
    <source>
        <dbReference type="ARBA" id="ARBA00022723"/>
    </source>
</evidence>
<dbReference type="NCBIfam" id="TIGR01499">
    <property type="entry name" value="folC"/>
    <property type="match status" value="1"/>
</dbReference>
<comment type="pathway">
    <text evidence="3">Cofactor biosynthesis; tetrahydrofolylpolyglutamate biosynthesis.</text>
</comment>
<dbReference type="EMBL" id="AFNV02000014">
    <property type="protein sequence ID" value="ERJ18864.1"/>
    <property type="molecule type" value="Genomic_DNA"/>
</dbReference>
<keyword evidence="25" id="KW-1185">Reference proteome</keyword>
<dbReference type="Pfam" id="PF02875">
    <property type="entry name" value="Mur_ligase_C"/>
    <property type="match status" value="1"/>
</dbReference>
<dbReference type="RefSeq" id="WP_006912505.1">
    <property type="nucleotide sequence ID" value="NZ_AFNV02000014.1"/>
</dbReference>
<dbReference type="InterPro" id="IPR004101">
    <property type="entry name" value="Mur_ligase_C"/>
</dbReference>
<dbReference type="PANTHER" id="PTHR11136">
    <property type="entry name" value="FOLYLPOLYGLUTAMATE SYNTHASE-RELATED"/>
    <property type="match status" value="1"/>
</dbReference>
<evidence type="ECO:0000256" key="1">
    <source>
        <dbReference type="ARBA" id="ARBA00002714"/>
    </source>
</evidence>
<dbReference type="GO" id="GO:0046872">
    <property type="term" value="F:metal ion binding"/>
    <property type="evidence" value="ECO:0007669"/>
    <property type="project" value="UniProtKB-KW"/>
</dbReference>
<evidence type="ECO:0000313" key="25">
    <source>
        <dbReference type="Proteomes" id="UP000006242"/>
    </source>
</evidence>
<evidence type="ECO:0000256" key="8">
    <source>
        <dbReference type="ARBA" id="ARBA00022598"/>
    </source>
</evidence>
<comment type="function">
    <text evidence="1">Functions in two distinct reactions of the de novo folate biosynthetic pathway. Catalyzes the addition of a glutamate residue to dihydropteroate (7,8-dihydropteroate or H2Pte) to form dihydrofolate (7,8-dihydrofolate monoglutamate or H2Pte-Glu). Also catalyzes successive additions of L-glutamate to tetrahydrofolate or 10-formyltetrahydrofolate or 5,10-methylenetetrahydrofolate, leading to folylpolyglutamate derivatives.</text>
</comment>
<dbReference type="Gene3D" id="3.40.1190.10">
    <property type="entry name" value="Mur-like, catalytic domain"/>
    <property type="match status" value="1"/>
</dbReference>
<evidence type="ECO:0000256" key="10">
    <source>
        <dbReference type="ARBA" id="ARBA00022741"/>
    </source>
</evidence>
<evidence type="ECO:0000259" key="22">
    <source>
        <dbReference type="Pfam" id="PF02875"/>
    </source>
</evidence>
<dbReference type="STRING" id="1033802.SSPSH_002157"/>
<evidence type="ECO:0000259" key="23">
    <source>
        <dbReference type="Pfam" id="PF08245"/>
    </source>
</evidence>
<evidence type="ECO:0000256" key="14">
    <source>
        <dbReference type="ARBA" id="ARBA00030048"/>
    </source>
</evidence>
<evidence type="ECO:0000256" key="5">
    <source>
        <dbReference type="ARBA" id="ARBA00013023"/>
    </source>
</evidence>
<dbReference type="GO" id="GO:0046654">
    <property type="term" value="P:tetrahydrofolate biosynthetic process"/>
    <property type="evidence" value="ECO:0007669"/>
    <property type="project" value="UniProtKB-UniPathway"/>
</dbReference>
<comment type="pathway">
    <text evidence="2">Cofactor biosynthesis; tetrahydrofolate biosynthesis; 7,8-dihydrofolate from 2-amino-4-hydroxy-6-hydroxymethyl-7,8-dihydropteridine diphosphate and 4-aminobenzoate: step 2/2.</text>
</comment>
<comment type="catalytic activity">
    <reaction evidence="18">
        <text>10-formyltetrahydrofolyl-(gamma-L-Glu)(n) + L-glutamate + ATP = 10-formyltetrahydrofolyl-(gamma-L-Glu)(n+1) + ADP + phosphate + H(+)</text>
        <dbReference type="Rhea" id="RHEA:51904"/>
        <dbReference type="Rhea" id="RHEA-COMP:13088"/>
        <dbReference type="Rhea" id="RHEA-COMP:14300"/>
        <dbReference type="ChEBI" id="CHEBI:15378"/>
        <dbReference type="ChEBI" id="CHEBI:29985"/>
        <dbReference type="ChEBI" id="CHEBI:30616"/>
        <dbReference type="ChEBI" id="CHEBI:43474"/>
        <dbReference type="ChEBI" id="CHEBI:134413"/>
        <dbReference type="ChEBI" id="CHEBI:456216"/>
        <dbReference type="EC" id="6.3.2.17"/>
    </reaction>
</comment>
<feature type="domain" description="Mur ligase central" evidence="23">
    <location>
        <begin position="52"/>
        <end position="187"/>
    </location>
</feature>
<dbReference type="PROSITE" id="PS01011">
    <property type="entry name" value="FOLYLPOLYGLU_SYNT_1"/>
    <property type="match status" value="1"/>
</dbReference>
<dbReference type="SUPFAM" id="SSF53623">
    <property type="entry name" value="MurD-like peptide ligases, catalytic domain"/>
    <property type="match status" value="1"/>
</dbReference>
<sequence length="418" mass="44433">MSTAAPLEGSVDDWLAWQLTLHASEMELGLDRVAEVARRLGVPSGHGQRVIVAGTNGKGSCVTLIENLLAEHGRVGTYTSPHLWRYNERFRLDGEPVSDARLLSAFRAVEAARGDTGLTFFEYGTLAALWLFDDQAVDFAVLEVGLGGRLDAVNIVDADVALITNIGLDHIDWLGDDRESIGHEKAGVMRTERPALCCDRQPPASLIAHAQSIGARLECIGDAFDIEADVDGWRFFRGPHTRRLHPTSGVLADNLAGALAAVDALTGALPEAQSIEKACCAQARLPGRRERVDGEVAIIYDVAHNAEAVAVLADELAEQPAAGCTHIVLGMLADKPVETVVSHLEKVADRFYFAGLDTLGSRGLAARDLAARVGVEGGCFDSPAAALAAACHASQVGDRIVVCGSFLTVAHARRPMPS</sequence>
<keyword evidence="8 21" id="KW-0436">Ligase</keyword>
<evidence type="ECO:0000256" key="19">
    <source>
        <dbReference type="ARBA" id="ARBA00049035"/>
    </source>
</evidence>
<proteinExistence type="inferred from homology"/>
<dbReference type="InterPro" id="IPR036615">
    <property type="entry name" value="Mur_ligase_C_dom_sf"/>
</dbReference>
<evidence type="ECO:0000256" key="3">
    <source>
        <dbReference type="ARBA" id="ARBA00005150"/>
    </source>
</evidence>
<dbReference type="EC" id="6.3.2.12" evidence="5"/>
<evidence type="ECO:0000256" key="21">
    <source>
        <dbReference type="PIRNR" id="PIRNR001563"/>
    </source>
</evidence>
<keyword evidence="11 21" id="KW-0067">ATP-binding</keyword>
<evidence type="ECO:0000256" key="16">
    <source>
        <dbReference type="ARBA" id="ARBA00032510"/>
    </source>
</evidence>
<evidence type="ECO:0000256" key="18">
    <source>
        <dbReference type="ARBA" id="ARBA00047808"/>
    </source>
</evidence>
<dbReference type="GO" id="GO:0008841">
    <property type="term" value="F:dihydrofolate synthase activity"/>
    <property type="evidence" value="ECO:0007669"/>
    <property type="project" value="UniProtKB-EC"/>
</dbReference>
<keyword evidence="13" id="KW-0289">Folate biosynthesis</keyword>
<dbReference type="Proteomes" id="UP000006242">
    <property type="component" value="Unassembled WGS sequence"/>
</dbReference>
<comment type="catalytic activity">
    <reaction evidence="19">
        <text>(6R)-5,10-methylenetetrahydrofolyl-(gamma-L-Glu)(n) + L-glutamate + ATP = (6R)-5,10-methylenetetrahydrofolyl-(gamma-L-Glu)(n+1) + ADP + phosphate + H(+)</text>
        <dbReference type="Rhea" id="RHEA:51912"/>
        <dbReference type="Rhea" id="RHEA-COMP:13257"/>
        <dbReference type="Rhea" id="RHEA-COMP:13258"/>
        <dbReference type="ChEBI" id="CHEBI:15378"/>
        <dbReference type="ChEBI" id="CHEBI:29985"/>
        <dbReference type="ChEBI" id="CHEBI:30616"/>
        <dbReference type="ChEBI" id="CHEBI:43474"/>
        <dbReference type="ChEBI" id="CHEBI:136572"/>
        <dbReference type="ChEBI" id="CHEBI:456216"/>
        <dbReference type="EC" id="6.3.2.17"/>
    </reaction>
</comment>
<feature type="domain" description="Mur ligase C-terminal" evidence="22">
    <location>
        <begin position="287"/>
        <end position="406"/>
    </location>
</feature>
<reference evidence="24 25" key="2">
    <citation type="journal article" date="2013" name="PLoS ONE">
        <title>INDIGO - INtegrated Data Warehouse of MIcrobial GenOmes with Examples from the Red Sea Extremophiles.</title>
        <authorList>
            <person name="Alam I."/>
            <person name="Antunes A."/>
            <person name="Kamau A.A."/>
            <person name="Ba Alawi W."/>
            <person name="Kalkatawi M."/>
            <person name="Stingl U."/>
            <person name="Bajic V.B."/>
        </authorList>
    </citation>
    <scope>NUCLEOTIDE SEQUENCE [LARGE SCALE GENOMIC DNA]</scope>
    <source>
        <strain evidence="24 25">E1L3A</strain>
    </source>
</reference>
<dbReference type="Gene3D" id="3.90.190.20">
    <property type="entry name" value="Mur ligase, C-terminal domain"/>
    <property type="match status" value="1"/>
</dbReference>
<dbReference type="UniPathway" id="UPA00077">
    <property type="reaction ID" value="UER00157"/>
</dbReference>
<comment type="similarity">
    <text evidence="4 21">Belongs to the folylpolyglutamate synthase family.</text>
</comment>
<dbReference type="PIRSF" id="PIRSF001563">
    <property type="entry name" value="Folylpolyglu_synth"/>
    <property type="match status" value="1"/>
</dbReference>
<dbReference type="GO" id="GO:0004326">
    <property type="term" value="F:tetrahydrofolylpolyglutamate synthase activity"/>
    <property type="evidence" value="ECO:0007669"/>
    <property type="project" value="UniProtKB-EC"/>
</dbReference>
<accession>U2FS30</accession>
<comment type="catalytic activity">
    <reaction evidence="17">
        <text>(6S)-5,6,7,8-tetrahydrofolyl-(gamma-L-Glu)(n) + L-glutamate + ATP = (6S)-5,6,7,8-tetrahydrofolyl-(gamma-L-Glu)(n+1) + ADP + phosphate + H(+)</text>
        <dbReference type="Rhea" id="RHEA:10580"/>
        <dbReference type="Rhea" id="RHEA-COMP:14738"/>
        <dbReference type="Rhea" id="RHEA-COMP:14740"/>
        <dbReference type="ChEBI" id="CHEBI:15378"/>
        <dbReference type="ChEBI" id="CHEBI:29985"/>
        <dbReference type="ChEBI" id="CHEBI:30616"/>
        <dbReference type="ChEBI" id="CHEBI:43474"/>
        <dbReference type="ChEBI" id="CHEBI:141005"/>
        <dbReference type="ChEBI" id="CHEBI:456216"/>
        <dbReference type="EC" id="6.3.2.17"/>
    </reaction>
</comment>
<dbReference type="NCBIfam" id="NF008101">
    <property type="entry name" value="PRK10846.1"/>
    <property type="match status" value="1"/>
</dbReference>
<dbReference type="InterPro" id="IPR018109">
    <property type="entry name" value="Folylpolyglutamate_synth_CS"/>
</dbReference>
<evidence type="ECO:0000256" key="13">
    <source>
        <dbReference type="ARBA" id="ARBA00022909"/>
    </source>
</evidence>
<evidence type="ECO:0000313" key="24">
    <source>
        <dbReference type="EMBL" id="ERJ18864.1"/>
    </source>
</evidence>
<gene>
    <name evidence="24" type="primary">folC</name>
    <name evidence="24" type="ORF">SSPSH_002157</name>
</gene>
<dbReference type="AlphaFoldDB" id="U2FS30"/>
<comment type="caution">
    <text evidence="24">The sequence shown here is derived from an EMBL/GenBank/DDBJ whole genome shotgun (WGS) entry which is preliminary data.</text>
</comment>